<evidence type="ECO:0000259" key="9">
    <source>
        <dbReference type="Pfam" id="PF21505"/>
    </source>
</evidence>
<dbReference type="GO" id="GO:0034515">
    <property type="term" value="C:proteasome storage granule"/>
    <property type="evidence" value="ECO:0007669"/>
    <property type="project" value="TreeGrafter"/>
</dbReference>
<dbReference type="GO" id="GO:0043161">
    <property type="term" value="P:proteasome-mediated ubiquitin-dependent protein catabolic process"/>
    <property type="evidence" value="ECO:0007669"/>
    <property type="project" value="TreeGrafter"/>
</dbReference>
<feature type="domain" description="26S proteasome non-ATPase regulatory subunit 1/RPN2 N-terminal" evidence="9">
    <location>
        <begin position="8"/>
        <end position="312"/>
    </location>
</feature>
<gene>
    <name evidence="10" type="ORF">K503DRAFT_729817</name>
</gene>
<protein>
    <recommendedName>
        <fullName evidence="3 6">26S proteasome regulatory subunit RPN2</fullName>
    </recommendedName>
</protein>
<dbReference type="Gene3D" id="1.25.10.10">
    <property type="entry name" value="Leucine-rich Repeat Variant"/>
    <property type="match status" value="1"/>
</dbReference>
<evidence type="ECO:0000256" key="7">
    <source>
        <dbReference type="SAM" id="MobiDB-lite"/>
    </source>
</evidence>
<feature type="compositionally biased region" description="Basic and acidic residues" evidence="7">
    <location>
        <begin position="830"/>
        <end position="850"/>
    </location>
</feature>
<evidence type="ECO:0000256" key="5">
    <source>
        <dbReference type="ARBA" id="ARBA00022942"/>
    </source>
</evidence>
<dbReference type="InterPro" id="IPR016024">
    <property type="entry name" value="ARM-type_fold"/>
</dbReference>
<feature type="domain" description="26S proteasome regulatory subunit RPN2 C-terminal" evidence="8">
    <location>
        <begin position="760"/>
        <end position="907"/>
    </location>
</feature>
<keyword evidence="5 6" id="KW-0647">Proteasome</keyword>
<reference evidence="10 11" key="1">
    <citation type="submission" date="2016-06" db="EMBL/GenBank/DDBJ databases">
        <title>Comparative genomics of the ectomycorrhizal sister species Rhizopogon vinicolor and Rhizopogon vesiculosus (Basidiomycota: Boletales) reveals a divergence of the mating type B locus.</title>
        <authorList>
            <consortium name="DOE Joint Genome Institute"/>
            <person name="Mujic A.B."/>
            <person name="Kuo A."/>
            <person name="Tritt A."/>
            <person name="Lipzen A."/>
            <person name="Chen C."/>
            <person name="Johnson J."/>
            <person name="Sharma A."/>
            <person name="Barry K."/>
            <person name="Grigoriev I.V."/>
            <person name="Spatafora J.W."/>
        </authorList>
    </citation>
    <scope>NUCLEOTIDE SEQUENCE [LARGE SCALE GENOMIC DNA]</scope>
    <source>
        <strain evidence="10 11">AM-OR11-026</strain>
    </source>
</reference>
<comment type="function">
    <text evidence="1 6">Acts as a regulatory subunit of the 26S proteasome which is involved in the ATP-dependent degradation of ubiquitinated proteins.</text>
</comment>
<dbReference type="PANTHER" id="PTHR10943:SF2">
    <property type="entry name" value="26S PROTEASOME NON-ATPASE REGULATORY SUBUNIT 1"/>
    <property type="match status" value="1"/>
</dbReference>
<dbReference type="InterPro" id="IPR040623">
    <property type="entry name" value="RPN2_C"/>
</dbReference>
<name>A0A1B7NHH4_9AGAM</name>
<dbReference type="InterPro" id="IPR016642">
    <property type="entry name" value="26S_Psome_Rpn2"/>
</dbReference>
<organism evidence="10 11">
    <name type="scientific">Rhizopogon vinicolor AM-OR11-026</name>
    <dbReference type="NCBI Taxonomy" id="1314800"/>
    <lineage>
        <taxon>Eukaryota</taxon>
        <taxon>Fungi</taxon>
        <taxon>Dikarya</taxon>
        <taxon>Basidiomycota</taxon>
        <taxon>Agaricomycotina</taxon>
        <taxon>Agaricomycetes</taxon>
        <taxon>Agaricomycetidae</taxon>
        <taxon>Boletales</taxon>
        <taxon>Suillineae</taxon>
        <taxon>Rhizopogonaceae</taxon>
        <taxon>Rhizopogon</taxon>
    </lineage>
</organism>
<dbReference type="InterPro" id="IPR011989">
    <property type="entry name" value="ARM-like"/>
</dbReference>
<evidence type="ECO:0000256" key="4">
    <source>
        <dbReference type="ARBA" id="ARBA00022737"/>
    </source>
</evidence>
<dbReference type="PIRSF" id="PIRSF015947">
    <property type="entry name" value="26S_Psome_Rpn2"/>
    <property type="match status" value="1"/>
</dbReference>
<dbReference type="Pfam" id="PF13646">
    <property type="entry name" value="HEAT_2"/>
    <property type="match status" value="1"/>
</dbReference>
<feature type="compositionally biased region" description="Basic and acidic residues" evidence="7">
    <location>
        <begin position="863"/>
        <end position="875"/>
    </location>
</feature>
<dbReference type="AlphaFoldDB" id="A0A1B7NHH4"/>
<proteinExistence type="inferred from homology"/>
<dbReference type="GO" id="GO:0005634">
    <property type="term" value="C:nucleus"/>
    <property type="evidence" value="ECO:0007669"/>
    <property type="project" value="TreeGrafter"/>
</dbReference>
<dbReference type="Pfam" id="PF18004">
    <property type="entry name" value="RPN2_C"/>
    <property type="match status" value="1"/>
</dbReference>
<dbReference type="FunFam" id="1.25.10.10:FF:000017">
    <property type="entry name" value="26S proteasome non-ATPase regulatory subunit 1"/>
    <property type="match status" value="1"/>
</dbReference>
<evidence type="ECO:0000256" key="6">
    <source>
        <dbReference type="PIRNR" id="PIRNR015947"/>
    </source>
</evidence>
<comment type="similarity">
    <text evidence="2 6">Belongs to the proteasome subunit S1 family.</text>
</comment>
<evidence type="ECO:0000313" key="10">
    <source>
        <dbReference type="EMBL" id="OAX44189.1"/>
    </source>
</evidence>
<dbReference type="PANTHER" id="PTHR10943">
    <property type="entry name" value="26S PROTEASOME NON-ATPASE REGULATORY SUBUNIT"/>
    <property type="match status" value="1"/>
</dbReference>
<dbReference type="Pfam" id="PF21505">
    <property type="entry name" value="RPN2_N"/>
    <property type="match status" value="1"/>
</dbReference>
<keyword evidence="4" id="KW-0677">Repeat</keyword>
<dbReference type="SUPFAM" id="SSF48371">
    <property type="entry name" value="ARM repeat"/>
    <property type="match status" value="1"/>
</dbReference>
<sequence>MVVRSQSSAAGVLALLQEPDIVFKQHALKALIPLVPQFWAEISEHIALIESLYESDDLPKEARHSAALLASKVYYFLGEYDEALSFALGAGSVFQAEARAHGAGEYVETVISNAIDRYVTLRTEEPSGSSSKIDDRLQAIIESIFDCCIEEGEYRQAIGIALESHRLDILDRIYGLTHDISLLSYTMEAVLDTGFSLSYRDQVLSFLLPLFPPPTSLSKSPHIHALARLLVTLNKPSLVVPLLTSLIPKERLLAYQFAFDLVEGGARDFLQGVKAELPEGKEGTQELYDKLRKILDGQESVRLYLEFLKRNNKVDMLILKNTKDVLEARTSIYHTAVTLQNAFMHAGTTSDVFLRENLPWLGLASNWAKFSTTAALGVIHKGYFQEGMNILGPYLPQPGGESQISGAAYSEGGALYALGLINAGCGSGQPVENYLRETMKTAQGEVVQHGAALGLGIAGMGGRSSDSYDDLKETLFTDSAVAGEAAGYAMGLVMLGSADPTCAEEMLTYARETHHEKIIRGLAMGLAFIFYGRQEDADSTIISLLAEKDPILRYGGVYTLALAYAGTSNNDAVRQLLHIAVSDTSDDVRRAAVTSLAFLLFKNPGQVPRIVQLLSESYNPHVRCGATLALGIACAGTGLQDAVEILEPMTKDGVDFVRQGAFIALGMILVQQSEASSPSMSSTRALYTKVVSDKHEDPMARFGAAIGQGLIDAGGRNVTISLQSRAGSKNMNAIVGMAMFCQFWYWYPLAHCACLAFEPTAIIGLNEELKVPKFEFVSNARPSLFAYPPPATPPKRETFAKAATAVLSTTAKVKAREKKKAAADVDAMDTDEKPEPKKDGDVEMKGEEVPSSKPADGSPSTKTPEDTKPKRKSEPSSENVANFSRVTPMQLAYISFPLEGRYQPVRPVSLNTVPPKTGGRGLSSGVRKASSSLASDRYAGGGGILMLVDEKPDREAEFITFEPPAAAPVATENGQALPNGNANPVTTRTNIHIALDESSPDVDPPESFEYPFDS</sequence>
<dbReference type="OrthoDB" id="261572at2759"/>
<evidence type="ECO:0000256" key="3">
    <source>
        <dbReference type="ARBA" id="ARBA00015684"/>
    </source>
</evidence>
<dbReference type="GO" id="GO:0042176">
    <property type="term" value="P:regulation of protein catabolic process"/>
    <property type="evidence" value="ECO:0007669"/>
    <property type="project" value="UniProtKB-UniRule"/>
</dbReference>
<dbReference type="Proteomes" id="UP000092154">
    <property type="component" value="Unassembled WGS sequence"/>
</dbReference>
<dbReference type="InParanoid" id="A0A1B7NHH4"/>
<dbReference type="GO" id="GO:0008540">
    <property type="term" value="C:proteasome regulatory particle, base subcomplex"/>
    <property type="evidence" value="ECO:0007669"/>
    <property type="project" value="UniProtKB-UniRule"/>
</dbReference>
<dbReference type="GO" id="GO:0030234">
    <property type="term" value="F:enzyme regulator activity"/>
    <property type="evidence" value="ECO:0007669"/>
    <property type="project" value="UniProtKB-UniRule"/>
</dbReference>
<dbReference type="STRING" id="1314800.A0A1B7NHH4"/>
<evidence type="ECO:0000259" key="8">
    <source>
        <dbReference type="Pfam" id="PF18004"/>
    </source>
</evidence>
<accession>A0A1B7NHH4</accession>
<dbReference type="EMBL" id="KV448127">
    <property type="protein sequence ID" value="OAX44189.1"/>
    <property type="molecule type" value="Genomic_DNA"/>
</dbReference>
<feature type="region of interest" description="Disordered" evidence="7">
    <location>
        <begin position="817"/>
        <end position="883"/>
    </location>
</feature>
<dbReference type="FunCoup" id="A0A1B7NHH4">
    <property type="interactions" value="814"/>
</dbReference>
<dbReference type="InterPro" id="IPR048570">
    <property type="entry name" value="PSMD1_RPN2_N"/>
</dbReference>
<evidence type="ECO:0000313" key="11">
    <source>
        <dbReference type="Proteomes" id="UP000092154"/>
    </source>
</evidence>
<evidence type="ECO:0000256" key="1">
    <source>
        <dbReference type="ARBA" id="ARBA00002187"/>
    </source>
</evidence>
<evidence type="ECO:0000256" key="2">
    <source>
        <dbReference type="ARBA" id="ARBA00006308"/>
    </source>
</evidence>
<keyword evidence="11" id="KW-1185">Reference proteome</keyword>